<dbReference type="PROSITE" id="PS50931">
    <property type="entry name" value="HTH_LYSR"/>
    <property type="match status" value="1"/>
</dbReference>
<evidence type="ECO:0000256" key="3">
    <source>
        <dbReference type="ARBA" id="ARBA00023125"/>
    </source>
</evidence>
<dbReference type="Pfam" id="PF03466">
    <property type="entry name" value="LysR_substrate"/>
    <property type="match status" value="1"/>
</dbReference>
<dbReference type="AlphaFoldDB" id="A0A916QVG5"/>
<organism evidence="6 7">
    <name type="scientific">Neptunicoccus cionae</name>
    <dbReference type="NCBI Taxonomy" id="2035344"/>
    <lineage>
        <taxon>Bacteria</taxon>
        <taxon>Pseudomonadati</taxon>
        <taxon>Pseudomonadota</taxon>
        <taxon>Alphaproteobacteria</taxon>
        <taxon>Rhodobacterales</taxon>
        <taxon>Paracoccaceae</taxon>
        <taxon>Neptunicoccus</taxon>
    </lineage>
</organism>
<evidence type="ECO:0000313" key="6">
    <source>
        <dbReference type="EMBL" id="GGA14764.1"/>
    </source>
</evidence>
<dbReference type="SUPFAM" id="SSF46785">
    <property type="entry name" value="Winged helix' DNA-binding domain"/>
    <property type="match status" value="1"/>
</dbReference>
<dbReference type="RefSeq" id="WP_188672519.1">
    <property type="nucleotide sequence ID" value="NZ_BMKA01000002.1"/>
</dbReference>
<evidence type="ECO:0000256" key="2">
    <source>
        <dbReference type="ARBA" id="ARBA00023015"/>
    </source>
</evidence>
<evidence type="ECO:0000256" key="4">
    <source>
        <dbReference type="ARBA" id="ARBA00023163"/>
    </source>
</evidence>
<dbReference type="GO" id="GO:0003677">
    <property type="term" value="F:DNA binding"/>
    <property type="evidence" value="ECO:0007669"/>
    <property type="project" value="UniProtKB-KW"/>
</dbReference>
<evidence type="ECO:0000259" key="5">
    <source>
        <dbReference type="PROSITE" id="PS50931"/>
    </source>
</evidence>
<comment type="caution">
    <text evidence="6">The sequence shown here is derived from an EMBL/GenBank/DDBJ whole genome shotgun (WGS) entry which is preliminary data.</text>
</comment>
<dbReference type="PANTHER" id="PTHR30346:SF0">
    <property type="entry name" value="HCA OPERON TRANSCRIPTIONAL ACTIVATOR HCAR"/>
    <property type="match status" value="1"/>
</dbReference>
<keyword evidence="3" id="KW-0238">DNA-binding</keyword>
<dbReference type="InterPro" id="IPR036388">
    <property type="entry name" value="WH-like_DNA-bd_sf"/>
</dbReference>
<dbReference type="Gene3D" id="1.10.10.10">
    <property type="entry name" value="Winged helix-like DNA-binding domain superfamily/Winged helix DNA-binding domain"/>
    <property type="match status" value="1"/>
</dbReference>
<sequence>MLYLTLRQYEYVVAVSKAGSMSAAAQMLNISQPALSVAVATVETHLGRPLFIRRKGAPIRPTGFAKGFLVEAEALLASAAQLENPRADFNKPPKKLRIGCFSDLAPVWLAPSLKRLRAEFEGIELLPLVADFETLAADMAEGQLDLAITYDLGLDARFTRHRLSAVAPGAFVAADDPLAQLPSVALRQLATRDLILFDEGLSVRHMLALFAEVGVRPRVAHRVASLEVMRSFAANGEGVGISYTAPLSDHSYDGLPLQRVEISDPSAQENIVAANRSDMADVLELPRLLKTLAPQTGRDCDPEGQ</sequence>
<dbReference type="Proteomes" id="UP000628017">
    <property type="component" value="Unassembled WGS sequence"/>
</dbReference>
<name>A0A916QVG5_9RHOB</name>
<evidence type="ECO:0000256" key="1">
    <source>
        <dbReference type="ARBA" id="ARBA00009437"/>
    </source>
</evidence>
<dbReference type="InterPro" id="IPR005119">
    <property type="entry name" value="LysR_subst-bd"/>
</dbReference>
<keyword evidence="7" id="KW-1185">Reference proteome</keyword>
<gene>
    <name evidence="6" type="ORF">GCM10011498_13760</name>
</gene>
<keyword evidence="4" id="KW-0804">Transcription</keyword>
<dbReference type="GO" id="GO:0003700">
    <property type="term" value="F:DNA-binding transcription factor activity"/>
    <property type="evidence" value="ECO:0007669"/>
    <property type="project" value="InterPro"/>
</dbReference>
<keyword evidence="2" id="KW-0805">Transcription regulation</keyword>
<dbReference type="Pfam" id="PF00126">
    <property type="entry name" value="HTH_1"/>
    <property type="match status" value="1"/>
</dbReference>
<dbReference type="GO" id="GO:0032993">
    <property type="term" value="C:protein-DNA complex"/>
    <property type="evidence" value="ECO:0007669"/>
    <property type="project" value="TreeGrafter"/>
</dbReference>
<dbReference type="InterPro" id="IPR000847">
    <property type="entry name" value="LysR_HTH_N"/>
</dbReference>
<dbReference type="InterPro" id="IPR036390">
    <property type="entry name" value="WH_DNA-bd_sf"/>
</dbReference>
<dbReference type="PRINTS" id="PR00039">
    <property type="entry name" value="HTHLYSR"/>
</dbReference>
<dbReference type="SUPFAM" id="SSF53850">
    <property type="entry name" value="Periplasmic binding protein-like II"/>
    <property type="match status" value="1"/>
</dbReference>
<accession>A0A916QVG5</accession>
<proteinExistence type="inferred from homology"/>
<evidence type="ECO:0000313" key="7">
    <source>
        <dbReference type="Proteomes" id="UP000628017"/>
    </source>
</evidence>
<comment type="similarity">
    <text evidence="1">Belongs to the LysR transcriptional regulatory family.</text>
</comment>
<reference evidence="6" key="2">
    <citation type="submission" date="2020-09" db="EMBL/GenBank/DDBJ databases">
        <authorList>
            <person name="Sun Q."/>
            <person name="Zhou Y."/>
        </authorList>
    </citation>
    <scope>NUCLEOTIDE SEQUENCE</scope>
    <source>
        <strain evidence="6">CGMCC 1.15880</strain>
    </source>
</reference>
<dbReference type="EMBL" id="BMKA01000002">
    <property type="protein sequence ID" value="GGA14764.1"/>
    <property type="molecule type" value="Genomic_DNA"/>
</dbReference>
<dbReference type="Gene3D" id="3.40.190.10">
    <property type="entry name" value="Periplasmic binding protein-like II"/>
    <property type="match status" value="2"/>
</dbReference>
<reference evidence="6" key="1">
    <citation type="journal article" date="2014" name="Int. J. Syst. Evol. Microbiol.">
        <title>Complete genome sequence of Corynebacterium casei LMG S-19264T (=DSM 44701T), isolated from a smear-ripened cheese.</title>
        <authorList>
            <consortium name="US DOE Joint Genome Institute (JGI-PGF)"/>
            <person name="Walter F."/>
            <person name="Albersmeier A."/>
            <person name="Kalinowski J."/>
            <person name="Ruckert C."/>
        </authorList>
    </citation>
    <scope>NUCLEOTIDE SEQUENCE</scope>
    <source>
        <strain evidence="6">CGMCC 1.15880</strain>
    </source>
</reference>
<protein>
    <submittedName>
        <fullName evidence="6">LysR family transcriptional regulator</fullName>
    </submittedName>
</protein>
<dbReference type="PANTHER" id="PTHR30346">
    <property type="entry name" value="TRANSCRIPTIONAL DUAL REGULATOR HCAR-RELATED"/>
    <property type="match status" value="1"/>
</dbReference>
<feature type="domain" description="HTH lysR-type" evidence="5">
    <location>
        <begin position="4"/>
        <end position="62"/>
    </location>
</feature>